<comment type="caution">
    <text evidence="2">The sequence shown here is derived from an EMBL/GenBank/DDBJ whole genome shotgun (WGS) entry which is preliminary data.</text>
</comment>
<dbReference type="EMBL" id="BAAAMJ010000010">
    <property type="protein sequence ID" value="GAA1904806.1"/>
    <property type="molecule type" value="Genomic_DNA"/>
</dbReference>
<dbReference type="RefSeq" id="WP_344259585.1">
    <property type="nucleotide sequence ID" value="NZ_BAAAMJ010000010.1"/>
</dbReference>
<protein>
    <submittedName>
        <fullName evidence="2">DUF397 domain-containing protein</fullName>
    </submittedName>
</protein>
<dbReference type="Proteomes" id="UP001501303">
    <property type="component" value="Unassembled WGS sequence"/>
</dbReference>
<proteinExistence type="predicted"/>
<dbReference type="InterPro" id="IPR007278">
    <property type="entry name" value="DUF397"/>
</dbReference>
<evidence type="ECO:0000259" key="1">
    <source>
        <dbReference type="Pfam" id="PF04149"/>
    </source>
</evidence>
<evidence type="ECO:0000313" key="3">
    <source>
        <dbReference type="Proteomes" id="UP001501303"/>
    </source>
</evidence>
<keyword evidence="3" id="KW-1185">Reference proteome</keyword>
<dbReference type="Pfam" id="PF04149">
    <property type="entry name" value="DUF397"/>
    <property type="match status" value="1"/>
</dbReference>
<sequence>MNHNHDMHTADLSAAAWRKSSHSANGGECLEVADLPGGLAVRDSKDTAIPGFRAGTGAWNTFVRAVGTDHL</sequence>
<name>A0ABP5A731_9ACTN</name>
<evidence type="ECO:0000313" key="2">
    <source>
        <dbReference type="EMBL" id="GAA1904806.1"/>
    </source>
</evidence>
<feature type="domain" description="DUF397" evidence="1">
    <location>
        <begin position="15"/>
        <end position="66"/>
    </location>
</feature>
<gene>
    <name evidence="2" type="ORF">GCM10009716_13460</name>
</gene>
<accession>A0ABP5A731</accession>
<organism evidence="2 3">
    <name type="scientific">Streptomyces sodiiphilus</name>
    <dbReference type="NCBI Taxonomy" id="226217"/>
    <lineage>
        <taxon>Bacteria</taxon>
        <taxon>Bacillati</taxon>
        <taxon>Actinomycetota</taxon>
        <taxon>Actinomycetes</taxon>
        <taxon>Kitasatosporales</taxon>
        <taxon>Streptomycetaceae</taxon>
        <taxon>Streptomyces</taxon>
    </lineage>
</organism>
<reference evidence="3" key="1">
    <citation type="journal article" date="2019" name="Int. J. Syst. Evol. Microbiol.">
        <title>The Global Catalogue of Microorganisms (GCM) 10K type strain sequencing project: providing services to taxonomists for standard genome sequencing and annotation.</title>
        <authorList>
            <consortium name="The Broad Institute Genomics Platform"/>
            <consortium name="The Broad Institute Genome Sequencing Center for Infectious Disease"/>
            <person name="Wu L."/>
            <person name="Ma J."/>
        </authorList>
    </citation>
    <scope>NUCLEOTIDE SEQUENCE [LARGE SCALE GENOMIC DNA]</scope>
    <source>
        <strain evidence="3">JCM 13581</strain>
    </source>
</reference>